<gene>
    <name evidence="3" type="ORF">HCU73_05455</name>
</gene>
<evidence type="ECO:0000256" key="2">
    <source>
        <dbReference type="SAM" id="SignalP"/>
    </source>
</evidence>
<feature type="signal peptide" evidence="2">
    <location>
        <begin position="1"/>
        <end position="26"/>
    </location>
</feature>
<accession>A0A7X6GXB1</accession>
<dbReference type="AlphaFoldDB" id="A0A7X6GXB1"/>
<evidence type="ECO:0000313" key="4">
    <source>
        <dbReference type="Proteomes" id="UP000526408"/>
    </source>
</evidence>
<feature type="compositionally biased region" description="Gly residues" evidence="1">
    <location>
        <begin position="29"/>
        <end position="39"/>
    </location>
</feature>
<organism evidence="3 4">
    <name type="scientific">Roseicyclus persicicus</name>
    <dbReference type="NCBI Taxonomy" id="2650661"/>
    <lineage>
        <taxon>Bacteria</taxon>
        <taxon>Pseudomonadati</taxon>
        <taxon>Pseudomonadota</taxon>
        <taxon>Alphaproteobacteria</taxon>
        <taxon>Rhodobacterales</taxon>
        <taxon>Roseobacteraceae</taxon>
        <taxon>Roseicyclus</taxon>
    </lineage>
</organism>
<comment type="caution">
    <text evidence="3">The sequence shown here is derived from an EMBL/GenBank/DDBJ whole genome shotgun (WGS) entry which is preliminary data.</text>
</comment>
<keyword evidence="4" id="KW-1185">Reference proteome</keyword>
<feature type="compositionally biased region" description="Gly residues" evidence="1">
    <location>
        <begin position="50"/>
        <end position="64"/>
    </location>
</feature>
<evidence type="ECO:0000313" key="3">
    <source>
        <dbReference type="EMBL" id="NKX44028.1"/>
    </source>
</evidence>
<feature type="region of interest" description="Disordered" evidence="1">
    <location>
        <begin position="22"/>
        <end position="98"/>
    </location>
</feature>
<name>A0A7X6GXB1_9RHOB</name>
<keyword evidence="2" id="KW-0732">Signal</keyword>
<feature type="chain" id="PRO_5030811931" evidence="2">
    <location>
        <begin position="27"/>
        <end position="244"/>
    </location>
</feature>
<dbReference type="EMBL" id="JAAZQQ010000002">
    <property type="protein sequence ID" value="NKX44028.1"/>
    <property type="molecule type" value="Genomic_DNA"/>
</dbReference>
<reference evidence="3 4" key="1">
    <citation type="submission" date="2020-04" db="EMBL/GenBank/DDBJ databases">
        <authorList>
            <person name="Yoon J."/>
        </authorList>
    </citation>
    <scope>NUCLEOTIDE SEQUENCE [LARGE SCALE GENOMIC DNA]</scope>
    <source>
        <strain evidence="3 4">KMU-115</strain>
    </source>
</reference>
<feature type="compositionally biased region" description="Basic and acidic residues" evidence="1">
    <location>
        <begin position="40"/>
        <end position="49"/>
    </location>
</feature>
<evidence type="ECO:0000256" key="1">
    <source>
        <dbReference type="SAM" id="MobiDB-lite"/>
    </source>
</evidence>
<feature type="compositionally biased region" description="Gly residues" evidence="1">
    <location>
        <begin position="71"/>
        <end position="92"/>
    </location>
</feature>
<dbReference type="Proteomes" id="UP000526408">
    <property type="component" value="Unassembled WGS sequence"/>
</dbReference>
<sequence>MLAVAALIGAAALTVTATSVSGPAWAQTGGHGGGGGGGGGHEEGGHEEGGGGGHGGGGQGGGHGGGDEGTEGGSGNGQGGQGGQAGQGGGGRPPWAAEGIPEVELGRLNVARAPGHVLDRAYDEALAQLAAMAGFYNLSLDQMIVELQTNWDALALIDSPLQNLSLLRDALDGTLDLSAYGITNDRDTLMAAFLGVATDKAVPVTTETVIALSIILEMPMSEADAAVLAARAEAIRQAVVIGHG</sequence>
<dbReference type="RefSeq" id="WP_168622385.1">
    <property type="nucleotide sequence ID" value="NZ_JAAZQQ010000002.1"/>
</dbReference>
<protein>
    <submittedName>
        <fullName evidence="3">Uncharacterized protein</fullName>
    </submittedName>
</protein>
<proteinExistence type="predicted"/>